<dbReference type="Proteomes" id="UP001146793">
    <property type="component" value="Unassembled WGS sequence"/>
</dbReference>
<reference evidence="2" key="1">
    <citation type="submission" date="2022-08" db="EMBL/GenBank/DDBJ databases">
        <title>Novel sulphate-reducing endosymbionts in the free-living metamonad Anaeramoeba.</title>
        <authorList>
            <person name="Jerlstrom-Hultqvist J."/>
            <person name="Cepicka I."/>
            <person name="Gallot-Lavallee L."/>
            <person name="Salas-Leiva D."/>
            <person name="Curtis B.A."/>
            <person name="Zahonova K."/>
            <person name="Pipaliya S."/>
            <person name="Dacks J."/>
            <person name="Roger A.J."/>
        </authorList>
    </citation>
    <scope>NUCLEOTIDE SEQUENCE</scope>
    <source>
        <strain evidence="2">Busselton2</strain>
    </source>
</reference>
<gene>
    <name evidence="2" type="ORF">M0812_10157</name>
</gene>
<dbReference type="PANTHER" id="PTHR46965:SF1">
    <property type="entry name" value="BTB_POZ DOMAIN-CONTAINING PROTEIN 19"/>
    <property type="match status" value="1"/>
</dbReference>
<dbReference type="Gene3D" id="3.40.50.880">
    <property type="match status" value="1"/>
</dbReference>
<evidence type="ECO:0000313" key="3">
    <source>
        <dbReference type="Proteomes" id="UP001146793"/>
    </source>
</evidence>
<comment type="caution">
    <text evidence="2">The sequence shown here is derived from an EMBL/GenBank/DDBJ whole genome shotgun (WGS) entry which is preliminary data.</text>
</comment>
<organism evidence="2 3">
    <name type="scientific">Anaeramoeba flamelloides</name>
    <dbReference type="NCBI Taxonomy" id="1746091"/>
    <lineage>
        <taxon>Eukaryota</taxon>
        <taxon>Metamonada</taxon>
        <taxon>Anaeramoebidae</taxon>
        <taxon>Anaeramoeba</taxon>
    </lineage>
</organism>
<dbReference type="InterPro" id="IPR029062">
    <property type="entry name" value="Class_I_gatase-like"/>
</dbReference>
<feature type="domain" description="BTB" evidence="1">
    <location>
        <begin position="20"/>
        <end position="90"/>
    </location>
</feature>
<accession>A0AAV7ZT25</accession>
<dbReference type="InterPro" id="IPR000210">
    <property type="entry name" value="BTB/POZ_dom"/>
</dbReference>
<dbReference type="PROSITE" id="PS50097">
    <property type="entry name" value="BTB"/>
    <property type="match status" value="1"/>
</dbReference>
<sequence length="506" mass="58444">MLGVPIQLQIEQLFKSKHLSDVQLVFGQNKEIVHAHKFILILNSKYFEQEILKKQKNTQPPFILELPDLSKESFEEILAFLYTKKSTIKEGNVFSLLKLSSRFGILELEEHCVDFCLKSMCSNIRCLPLLQSAISLDHLQLLDRTEKYLEENSISILSQPQCLLEINYQTIKEILENERLRVGEIELFYRIEEKRKMICEKIDNFKKQGLQTIQLELLAKQLIECESLFKLIKVQLFSINQIKQISLSEPFKKGLIKLPDLKSIENDEKKKNQIKNRFGEYVKCKESFKILLLVSTRDKKYIKDVSNSIRLCGMNKIEFINAQDGTPSLEDLMNYHSIFHFSNIEYHDPVLMGDNLAKYVASGRGLVMCTIHCFNGIKRNELKGRIMTDNFLPFLGGKQKCYKRRTLGNVLNLKHPIMKGISKFDCGELSLYIQPDEIDPKAEIIAEYDNGTPLIATKCKQEGSGHVVLLNFFPVSDNVWKNDDFWVITTDGSKIISNSIDFVTHN</sequence>
<dbReference type="AlphaFoldDB" id="A0AAV7ZT25"/>
<dbReference type="PANTHER" id="PTHR46965">
    <property type="entry name" value="BTB/POZ DOMAIN-CONTAINING PROTEIN 19"/>
    <property type="match status" value="1"/>
</dbReference>
<dbReference type="InterPro" id="IPR042846">
    <property type="entry name" value="BTBD19"/>
</dbReference>
<name>A0AAV7ZT25_9EUKA</name>
<dbReference type="EMBL" id="JANTQA010000023">
    <property type="protein sequence ID" value="KAJ3444304.1"/>
    <property type="molecule type" value="Genomic_DNA"/>
</dbReference>
<protein>
    <submittedName>
        <fullName evidence="2">Btb/poz domain-containing protein</fullName>
    </submittedName>
</protein>
<dbReference type="SUPFAM" id="SSF52317">
    <property type="entry name" value="Class I glutamine amidotransferase-like"/>
    <property type="match status" value="1"/>
</dbReference>
<evidence type="ECO:0000259" key="1">
    <source>
        <dbReference type="PROSITE" id="PS50097"/>
    </source>
</evidence>
<dbReference type="InterPro" id="IPR011333">
    <property type="entry name" value="SKP1/BTB/POZ_sf"/>
</dbReference>
<dbReference type="Pfam" id="PF00651">
    <property type="entry name" value="BTB"/>
    <property type="match status" value="1"/>
</dbReference>
<dbReference type="SUPFAM" id="SSF54695">
    <property type="entry name" value="POZ domain"/>
    <property type="match status" value="1"/>
</dbReference>
<dbReference type="Gene3D" id="3.30.710.10">
    <property type="entry name" value="Potassium Channel Kv1.1, Chain A"/>
    <property type="match status" value="1"/>
</dbReference>
<dbReference type="CDD" id="cd18186">
    <property type="entry name" value="BTB_POZ_ZBTB_KLHL-like"/>
    <property type="match status" value="1"/>
</dbReference>
<proteinExistence type="predicted"/>
<evidence type="ECO:0000313" key="2">
    <source>
        <dbReference type="EMBL" id="KAJ3444304.1"/>
    </source>
</evidence>
<dbReference type="SMART" id="SM00225">
    <property type="entry name" value="BTB"/>
    <property type="match status" value="1"/>
</dbReference>